<evidence type="ECO:0000256" key="3">
    <source>
        <dbReference type="ARBA" id="ARBA00022448"/>
    </source>
</evidence>
<accession>A0A381WYK4</accession>
<evidence type="ECO:0000256" key="4">
    <source>
        <dbReference type="ARBA" id="ARBA00022475"/>
    </source>
</evidence>
<feature type="transmembrane region" description="Helical" evidence="9">
    <location>
        <begin position="72"/>
        <end position="92"/>
    </location>
</feature>
<proteinExistence type="inferred from homology"/>
<evidence type="ECO:0000259" key="10">
    <source>
        <dbReference type="PROSITE" id="PS50928"/>
    </source>
</evidence>
<keyword evidence="6" id="KW-0029">Amino-acid transport</keyword>
<reference evidence="11" key="1">
    <citation type="submission" date="2018-05" db="EMBL/GenBank/DDBJ databases">
        <authorList>
            <person name="Lanie J.A."/>
            <person name="Ng W.-L."/>
            <person name="Kazmierczak K.M."/>
            <person name="Andrzejewski T.M."/>
            <person name="Davidsen T.M."/>
            <person name="Wayne K.J."/>
            <person name="Tettelin H."/>
            <person name="Glass J.I."/>
            <person name="Rusch D."/>
            <person name="Podicherti R."/>
            <person name="Tsui H.-C.T."/>
            <person name="Winkler M.E."/>
        </authorList>
    </citation>
    <scope>NUCLEOTIDE SEQUENCE</scope>
</reference>
<comment type="subcellular location">
    <subcellularLocation>
        <location evidence="1">Cell membrane</location>
        <topology evidence="1">Multi-pass membrane protein</topology>
    </subcellularLocation>
</comment>
<dbReference type="Pfam" id="PF00528">
    <property type="entry name" value="BPD_transp_1"/>
    <property type="match status" value="1"/>
</dbReference>
<evidence type="ECO:0000256" key="7">
    <source>
        <dbReference type="ARBA" id="ARBA00022989"/>
    </source>
</evidence>
<evidence type="ECO:0000256" key="9">
    <source>
        <dbReference type="SAM" id="Phobius"/>
    </source>
</evidence>
<dbReference type="NCBIfam" id="TIGR01726">
    <property type="entry name" value="HEQRo_perm_3TM"/>
    <property type="match status" value="1"/>
</dbReference>
<dbReference type="PROSITE" id="PS50928">
    <property type="entry name" value="ABC_TM1"/>
    <property type="match status" value="1"/>
</dbReference>
<feature type="transmembrane region" description="Helical" evidence="9">
    <location>
        <begin position="20"/>
        <end position="44"/>
    </location>
</feature>
<feature type="domain" description="ABC transmembrane type-1" evidence="10">
    <location>
        <begin position="20"/>
        <end position="136"/>
    </location>
</feature>
<dbReference type="GO" id="GO:0043190">
    <property type="term" value="C:ATP-binding cassette (ABC) transporter complex"/>
    <property type="evidence" value="ECO:0007669"/>
    <property type="project" value="InterPro"/>
</dbReference>
<evidence type="ECO:0000313" key="11">
    <source>
        <dbReference type="EMBL" id="SVA57619.1"/>
    </source>
</evidence>
<dbReference type="InterPro" id="IPR043429">
    <property type="entry name" value="ArtM/GltK/GlnP/TcyL/YhdX-like"/>
</dbReference>
<keyword evidence="7 9" id="KW-1133">Transmembrane helix</keyword>
<keyword evidence="4" id="KW-1003">Cell membrane</keyword>
<dbReference type="GO" id="GO:0022857">
    <property type="term" value="F:transmembrane transporter activity"/>
    <property type="evidence" value="ECO:0007669"/>
    <property type="project" value="InterPro"/>
</dbReference>
<dbReference type="EMBL" id="UINC01013312">
    <property type="protein sequence ID" value="SVA57619.1"/>
    <property type="molecule type" value="Genomic_DNA"/>
</dbReference>
<dbReference type="PANTHER" id="PTHR30614:SF20">
    <property type="entry name" value="GLUTAMINE TRANSPORT SYSTEM PERMEASE PROTEIN GLNP"/>
    <property type="match status" value="1"/>
</dbReference>
<keyword evidence="8 9" id="KW-0472">Membrane</keyword>
<dbReference type="InterPro" id="IPR035906">
    <property type="entry name" value="MetI-like_sf"/>
</dbReference>
<dbReference type="SUPFAM" id="SSF161098">
    <property type="entry name" value="MetI-like"/>
    <property type="match status" value="1"/>
</dbReference>
<dbReference type="GO" id="GO:0006865">
    <property type="term" value="P:amino acid transport"/>
    <property type="evidence" value="ECO:0007669"/>
    <property type="project" value="UniProtKB-KW"/>
</dbReference>
<dbReference type="PANTHER" id="PTHR30614">
    <property type="entry name" value="MEMBRANE COMPONENT OF AMINO ACID ABC TRANSPORTER"/>
    <property type="match status" value="1"/>
</dbReference>
<feature type="non-terminal residue" evidence="11">
    <location>
        <position position="136"/>
    </location>
</feature>
<sequence>MYDWNFNVIWDYRMVYLKGASITMQLSLLAVLFSMSLGLFVGIARQSKRHFLSFPASCYVEIFRDTPLLIQIVWIFYCLPILLGITLTAFWASTVALSLHMSAYVAEIFRAGIASVDKGHVDAARILGLNYFQIMT</sequence>
<dbReference type="Gene3D" id="1.10.3720.10">
    <property type="entry name" value="MetI-like"/>
    <property type="match status" value="1"/>
</dbReference>
<dbReference type="CDD" id="cd06261">
    <property type="entry name" value="TM_PBP2"/>
    <property type="match status" value="1"/>
</dbReference>
<keyword evidence="3" id="KW-0813">Transport</keyword>
<evidence type="ECO:0000256" key="6">
    <source>
        <dbReference type="ARBA" id="ARBA00022970"/>
    </source>
</evidence>
<comment type="similarity">
    <text evidence="2">Belongs to the binding-protein-dependent transport system permease family. HisMQ subfamily.</text>
</comment>
<evidence type="ECO:0000256" key="5">
    <source>
        <dbReference type="ARBA" id="ARBA00022692"/>
    </source>
</evidence>
<organism evidence="11">
    <name type="scientific">marine metagenome</name>
    <dbReference type="NCBI Taxonomy" id="408172"/>
    <lineage>
        <taxon>unclassified sequences</taxon>
        <taxon>metagenomes</taxon>
        <taxon>ecological metagenomes</taxon>
    </lineage>
</organism>
<keyword evidence="5 9" id="KW-0812">Transmembrane</keyword>
<evidence type="ECO:0000256" key="8">
    <source>
        <dbReference type="ARBA" id="ARBA00023136"/>
    </source>
</evidence>
<dbReference type="AlphaFoldDB" id="A0A381WYK4"/>
<gene>
    <name evidence="11" type="ORF">METZ01_LOCUS110473</name>
</gene>
<dbReference type="InterPro" id="IPR010065">
    <property type="entry name" value="AA_ABC_transptr_permease_3TM"/>
</dbReference>
<protein>
    <recommendedName>
        <fullName evidence="10">ABC transmembrane type-1 domain-containing protein</fullName>
    </recommendedName>
</protein>
<name>A0A381WYK4_9ZZZZ</name>
<evidence type="ECO:0000256" key="1">
    <source>
        <dbReference type="ARBA" id="ARBA00004651"/>
    </source>
</evidence>
<evidence type="ECO:0000256" key="2">
    <source>
        <dbReference type="ARBA" id="ARBA00010072"/>
    </source>
</evidence>
<dbReference type="InterPro" id="IPR000515">
    <property type="entry name" value="MetI-like"/>
</dbReference>